<reference evidence="3" key="1">
    <citation type="submission" date="2021-12" db="EMBL/GenBank/DDBJ databases">
        <title>Curvularia clavata genome.</title>
        <authorList>
            <person name="Cao Y."/>
        </authorList>
    </citation>
    <scope>NUCLEOTIDE SEQUENCE</scope>
    <source>
        <strain evidence="3">Yc1106</strain>
    </source>
</reference>
<dbReference type="InterPro" id="IPR031833">
    <property type="entry name" value="DUF4748"/>
</dbReference>
<keyword evidence="2" id="KW-0472">Membrane</keyword>
<accession>A0A9Q8Z0K7</accession>
<dbReference type="Pfam" id="PF15932">
    <property type="entry name" value="DUF4748"/>
    <property type="match status" value="1"/>
</dbReference>
<keyword evidence="4" id="KW-1185">Reference proteome</keyword>
<evidence type="ECO:0000256" key="1">
    <source>
        <dbReference type="SAM" id="MobiDB-lite"/>
    </source>
</evidence>
<name>A0A9Q8Z0K7_CURCL</name>
<dbReference type="AlphaFoldDB" id="A0A9Q8Z0K7"/>
<keyword evidence="2" id="KW-0812">Transmembrane</keyword>
<dbReference type="VEuPathDB" id="FungiDB:yc1106_00104"/>
<feature type="transmembrane region" description="Helical" evidence="2">
    <location>
        <begin position="6"/>
        <end position="25"/>
    </location>
</feature>
<sequence>MNTVKSVYYGWATLIVAGGGAYFFAKRSINADRAHKAELDRQKRARIYALEHGIETSAPTTTPLNPTARPGSTQAAPQSVTSELGRLRSEGGSSNGGAGNGQAEGNPSMQASQDPAPTRHAPSDEAQRVVEKSKYEASDVYRSRKGDRFS</sequence>
<evidence type="ECO:0000256" key="2">
    <source>
        <dbReference type="SAM" id="Phobius"/>
    </source>
</evidence>
<dbReference type="OrthoDB" id="2559326at2759"/>
<feature type="compositionally biased region" description="Basic and acidic residues" evidence="1">
    <location>
        <begin position="121"/>
        <end position="150"/>
    </location>
</feature>
<feature type="compositionally biased region" description="Gly residues" evidence="1">
    <location>
        <begin position="93"/>
        <end position="102"/>
    </location>
</feature>
<proteinExistence type="predicted"/>
<dbReference type="PANTHER" id="PTHR41800:SF1">
    <property type="entry name" value="EXPRESSED PROTEIN"/>
    <property type="match status" value="1"/>
</dbReference>
<gene>
    <name evidence="3" type="ORF">yc1106_00104</name>
</gene>
<dbReference type="EMBL" id="CP089274">
    <property type="protein sequence ID" value="USP72830.1"/>
    <property type="molecule type" value="Genomic_DNA"/>
</dbReference>
<dbReference type="PANTHER" id="PTHR41800">
    <property type="entry name" value="EXPRESSED PROTEIN"/>
    <property type="match status" value="1"/>
</dbReference>
<keyword evidence="2" id="KW-1133">Transmembrane helix</keyword>
<organism evidence="3 4">
    <name type="scientific">Curvularia clavata</name>
    <dbReference type="NCBI Taxonomy" id="95742"/>
    <lineage>
        <taxon>Eukaryota</taxon>
        <taxon>Fungi</taxon>
        <taxon>Dikarya</taxon>
        <taxon>Ascomycota</taxon>
        <taxon>Pezizomycotina</taxon>
        <taxon>Dothideomycetes</taxon>
        <taxon>Pleosporomycetidae</taxon>
        <taxon>Pleosporales</taxon>
        <taxon>Pleosporineae</taxon>
        <taxon>Pleosporaceae</taxon>
        <taxon>Curvularia</taxon>
    </lineage>
</organism>
<protein>
    <submittedName>
        <fullName evidence="3">Uncharacterized protein</fullName>
    </submittedName>
</protein>
<feature type="region of interest" description="Disordered" evidence="1">
    <location>
        <begin position="52"/>
        <end position="150"/>
    </location>
</feature>
<feature type="compositionally biased region" description="Polar residues" evidence="1">
    <location>
        <begin position="57"/>
        <end position="82"/>
    </location>
</feature>
<evidence type="ECO:0000313" key="4">
    <source>
        <dbReference type="Proteomes" id="UP001056012"/>
    </source>
</evidence>
<evidence type="ECO:0000313" key="3">
    <source>
        <dbReference type="EMBL" id="USP72830.1"/>
    </source>
</evidence>
<dbReference type="Proteomes" id="UP001056012">
    <property type="component" value="Chromosome 1"/>
</dbReference>